<dbReference type="EMBL" id="ADLK01000021">
    <property type="protein sequence ID" value="KMW19178.1"/>
    <property type="molecule type" value="Genomic_DNA"/>
</dbReference>
<organism evidence="2 3">
    <name type="scientific">[Clostridium] citroniae WAL-19142</name>
    <dbReference type="NCBI Taxonomy" id="742734"/>
    <lineage>
        <taxon>Bacteria</taxon>
        <taxon>Bacillati</taxon>
        <taxon>Bacillota</taxon>
        <taxon>Clostridia</taxon>
        <taxon>Lachnospirales</taxon>
        <taxon>Lachnospiraceae</taxon>
        <taxon>Enterocloster</taxon>
    </lineage>
</organism>
<sequence>MRLNMTRRHTVIMLCALAMATTVPAIPAFANGNIPVKGQAIAKGTAYGARSQSSDESKMRDAAAHVQEAFDKQDLNKLAGLCTYPLTVSYKNGDLVEIKNKQGFLALGSEIIFSRAMRNAVASTNVAKLVSVGKAGAQMGDDCGLSLYKVGGKWKAGYFYLDAAGSSDQQAVDISSLSEMAEQIQKTFSYKSLDTLAMMCNYPMVMTYANGTSQEIQTPDQLKALGEDKVFTDKLSKAIDRVEVSKLKEVGNAGVQMGGDSGLNMYRFNGYWKINQIYQ</sequence>
<feature type="chain" id="PRO_5038814890" evidence="1">
    <location>
        <begin position="31"/>
        <end position="279"/>
    </location>
</feature>
<evidence type="ECO:0000313" key="2">
    <source>
        <dbReference type="EMBL" id="KMW19178.1"/>
    </source>
</evidence>
<dbReference type="Proteomes" id="UP000037392">
    <property type="component" value="Unassembled WGS sequence"/>
</dbReference>
<comment type="caution">
    <text evidence="2">The sequence shown here is derived from an EMBL/GenBank/DDBJ whole genome shotgun (WGS) entry which is preliminary data.</text>
</comment>
<keyword evidence="1" id="KW-0732">Signal</keyword>
<dbReference type="OrthoDB" id="1908103at2"/>
<evidence type="ECO:0000313" key="3">
    <source>
        <dbReference type="Proteomes" id="UP000037392"/>
    </source>
</evidence>
<accession>A0A0J9C264</accession>
<protein>
    <submittedName>
        <fullName evidence="2">Uncharacterized protein</fullName>
    </submittedName>
</protein>
<evidence type="ECO:0000256" key="1">
    <source>
        <dbReference type="SAM" id="SignalP"/>
    </source>
</evidence>
<name>A0A0J9C264_9FIRM</name>
<reference evidence="2 3" key="1">
    <citation type="submission" date="2011-04" db="EMBL/GenBank/DDBJ databases">
        <title>The Genome Sequence of Clostridium citroniae WAL-19142.</title>
        <authorList>
            <consortium name="The Broad Institute Genome Sequencing Platform"/>
            <person name="Earl A."/>
            <person name="Ward D."/>
            <person name="Feldgarden M."/>
            <person name="Gevers D."/>
            <person name="Warren Y.A."/>
            <person name="Tyrrell K.L."/>
            <person name="Citron D.M."/>
            <person name="Goldstein E.J."/>
            <person name="Daigneault M."/>
            <person name="Allen-Vercoe E."/>
            <person name="Young S.K."/>
            <person name="Zeng Q."/>
            <person name="Gargeya S."/>
            <person name="Fitzgerald M."/>
            <person name="Haas B."/>
            <person name="Abouelleil A."/>
            <person name="Alvarado L."/>
            <person name="Arachchi H.M."/>
            <person name="Berlin A."/>
            <person name="Brown A."/>
            <person name="Chapman S.B."/>
            <person name="Chen Z."/>
            <person name="Dunbar C."/>
            <person name="Freedman E."/>
            <person name="Gearin G."/>
            <person name="Gellesch M."/>
            <person name="Goldberg J."/>
            <person name="Griggs A."/>
            <person name="Gujja S."/>
            <person name="Heilman E.R."/>
            <person name="Heiman D."/>
            <person name="Howarth C."/>
            <person name="Larson L."/>
            <person name="Lui A."/>
            <person name="MacDonald P.J."/>
            <person name="Mehta T."/>
            <person name="Montmayeur A."/>
            <person name="Murphy C."/>
            <person name="Neiman D."/>
            <person name="Pearson M."/>
            <person name="Priest M."/>
            <person name="Roberts A."/>
            <person name="Saif S."/>
            <person name="Shea T."/>
            <person name="Shenoy N."/>
            <person name="Sisk P."/>
            <person name="Stolte C."/>
            <person name="Sykes S."/>
            <person name="White J."/>
            <person name="Yandava C."/>
            <person name="Wortman J."/>
            <person name="Nusbaum C."/>
            <person name="Birren B."/>
        </authorList>
    </citation>
    <scope>NUCLEOTIDE SEQUENCE [LARGE SCALE GENOMIC DNA]</scope>
    <source>
        <strain evidence="2 3">WAL-19142</strain>
    </source>
</reference>
<dbReference type="PATRIC" id="fig|742734.4.peg.2858"/>
<dbReference type="AlphaFoldDB" id="A0A0J9C264"/>
<gene>
    <name evidence="2" type="ORF">HMPREF9470_02663</name>
</gene>
<proteinExistence type="predicted"/>
<feature type="signal peptide" evidence="1">
    <location>
        <begin position="1"/>
        <end position="30"/>
    </location>
</feature>